<protein>
    <submittedName>
        <fullName evidence="1">TIGR01459 family HAD-type hydrolase</fullName>
    </submittedName>
</protein>
<sequence>MTLDDLPHSYRTILCDVWGVIHDGGSLFPGVARRFERWAEEGRKVVILTNAPRPADRVERELEAMGLSRDLWHGLTSSGQAGIEALTHPPRKVGFAGTRDDYDDLVAHGVDIAARGEAIEEIALTGLDEYRYEVTEYEEELQAWLEQDLLVHCLNPDRIVVHQGQRLVCAGALADEFKARGGRVQFYGKPHLPIFRHALALAGDPPHDEVVMVGDGPMTDMYGAKRVGIDGVLVRGGIQEGAEYEWGAEFENWRPIMSVEGL</sequence>
<dbReference type="NCBIfam" id="TIGR01460">
    <property type="entry name" value="HAD-SF-IIA"/>
    <property type="match status" value="1"/>
</dbReference>
<evidence type="ECO:0000313" key="2">
    <source>
        <dbReference type="Proteomes" id="UP001155128"/>
    </source>
</evidence>
<organism evidence="1 2">
    <name type="scientific">Sphingomicrobium sediminis</name>
    <dbReference type="NCBI Taxonomy" id="2950949"/>
    <lineage>
        <taxon>Bacteria</taxon>
        <taxon>Pseudomonadati</taxon>
        <taxon>Pseudomonadota</taxon>
        <taxon>Alphaproteobacteria</taxon>
        <taxon>Sphingomonadales</taxon>
        <taxon>Sphingomonadaceae</taxon>
        <taxon>Sphingomicrobium</taxon>
    </lineage>
</organism>
<dbReference type="InterPro" id="IPR023214">
    <property type="entry name" value="HAD_sf"/>
</dbReference>
<keyword evidence="1" id="KW-0378">Hydrolase</keyword>
<name>A0A9X2EKB9_9SPHN</name>
<dbReference type="PANTHER" id="PTHR19288">
    <property type="entry name" value="4-NITROPHENYLPHOSPHATASE-RELATED"/>
    <property type="match status" value="1"/>
</dbReference>
<gene>
    <name evidence="1" type="ORF">NDO55_03790</name>
</gene>
<dbReference type="SUPFAM" id="SSF56784">
    <property type="entry name" value="HAD-like"/>
    <property type="match status" value="1"/>
</dbReference>
<dbReference type="Gene3D" id="3.40.50.1000">
    <property type="entry name" value="HAD superfamily/HAD-like"/>
    <property type="match status" value="2"/>
</dbReference>
<reference evidence="1" key="1">
    <citation type="submission" date="2022-06" db="EMBL/GenBank/DDBJ databases">
        <title>Sphingomicrobium sedimins sp. nov., a marine bacterium isolated from tidal flat.</title>
        <authorList>
            <person name="Kim C.-H."/>
            <person name="Yoo Y."/>
            <person name="Kim J.-J."/>
        </authorList>
    </citation>
    <scope>NUCLEOTIDE SEQUENCE</scope>
    <source>
        <strain evidence="1">GRR-S6-50</strain>
    </source>
</reference>
<dbReference type="InterPro" id="IPR036412">
    <property type="entry name" value="HAD-like_sf"/>
</dbReference>
<dbReference type="Pfam" id="PF13344">
    <property type="entry name" value="Hydrolase_6"/>
    <property type="match status" value="1"/>
</dbReference>
<comment type="caution">
    <text evidence="1">The sequence shown here is derived from an EMBL/GenBank/DDBJ whole genome shotgun (WGS) entry which is preliminary data.</text>
</comment>
<evidence type="ECO:0000313" key="1">
    <source>
        <dbReference type="EMBL" id="MCM8556937.1"/>
    </source>
</evidence>
<dbReference type="PANTHER" id="PTHR19288:SF90">
    <property type="entry name" value="OS08G0542600 PROTEIN"/>
    <property type="match status" value="1"/>
</dbReference>
<dbReference type="NCBIfam" id="TIGR01459">
    <property type="entry name" value="HAD-SF-IIA-hyp4"/>
    <property type="match status" value="1"/>
</dbReference>
<dbReference type="RefSeq" id="WP_252112567.1">
    <property type="nucleotide sequence ID" value="NZ_JAMSHT010000001.1"/>
</dbReference>
<dbReference type="Proteomes" id="UP001155128">
    <property type="component" value="Unassembled WGS sequence"/>
</dbReference>
<dbReference type="Pfam" id="PF13242">
    <property type="entry name" value="Hydrolase_like"/>
    <property type="match status" value="1"/>
</dbReference>
<dbReference type="GO" id="GO:0005737">
    <property type="term" value="C:cytoplasm"/>
    <property type="evidence" value="ECO:0007669"/>
    <property type="project" value="TreeGrafter"/>
</dbReference>
<dbReference type="GO" id="GO:0016791">
    <property type="term" value="F:phosphatase activity"/>
    <property type="evidence" value="ECO:0007669"/>
    <property type="project" value="TreeGrafter"/>
</dbReference>
<accession>A0A9X2EKB9</accession>
<dbReference type="InterPro" id="IPR006356">
    <property type="entry name" value="HAD-SF_hydro_IIA_hyp3"/>
</dbReference>
<dbReference type="EMBL" id="JAMSHT010000001">
    <property type="protein sequence ID" value="MCM8556937.1"/>
    <property type="molecule type" value="Genomic_DNA"/>
</dbReference>
<dbReference type="InterPro" id="IPR006357">
    <property type="entry name" value="HAD-SF_hydro_IIA"/>
</dbReference>
<keyword evidence="2" id="KW-1185">Reference proteome</keyword>
<dbReference type="AlphaFoldDB" id="A0A9X2EKB9"/>
<proteinExistence type="predicted"/>